<feature type="non-terminal residue" evidence="8">
    <location>
        <position position="64"/>
    </location>
</feature>
<evidence type="ECO:0000313" key="8">
    <source>
        <dbReference type="EMBL" id="EDO45871.1"/>
    </source>
</evidence>
<dbReference type="EMBL" id="DS469532">
    <property type="protein sequence ID" value="EDO45871.1"/>
    <property type="molecule type" value="Genomic_DNA"/>
</dbReference>
<dbReference type="PANTHER" id="PTHR24340:SF82">
    <property type="entry name" value="HOMEOBOX PROTEIN VND"/>
    <property type="match status" value="1"/>
</dbReference>
<comment type="subcellular location">
    <subcellularLocation>
        <location evidence="1 5 6">Nucleus</location>
    </subcellularLocation>
</comment>
<dbReference type="SMART" id="SM00389">
    <property type="entry name" value="HOX"/>
    <property type="match status" value="1"/>
</dbReference>
<dbReference type="Pfam" id="PF00046">
    <property type="entry name" value="Homeodomain"/>
    <property type="match status" value="1"/>
</dbReference>
<accession>A7RRR7</accession>
<evidence type="ECO:0000313" key="9">
    <source>
        <dbReference type="Proteomes" id="UP000001593"/>
    </source>
</evidence>
<organism evidence="8 9">
    <name type="scientific">Nematostella vectensis</name>
    <name type="common">Starlet sea anemone</name>
    <dbReference type="NCBI Taxonomy" id="45351"/>
    <lineage>
        <taxon>Eukaryota</taxon>
        <taxon>Metazoa</taxon>
        <taxon>Cnidaria</taxon>
        <taxon>Anthozoa</taxon>
        <taxon>Hexacorallia</taxon>
        <taxon>Actiniaria</taxon>
        <taxon>Edwardsiidae</taxon>
        <taxon>Nematostella</taxon>
    </lineage>
</organism>
<evidence type="ECO:0000256" key="1">
    <source>
        <dbReference type="ARBA" id="ARBA00004123"/>
    </source>
</evidence>
<dbReference type="InParanoid" id="A7RRR7"/>
<dbReference type="PRINTS" id="PR00024">
    <property type="entry name" value="HOMEOBOX"/>
</dbReference>
<dbReference type="eggNOG" id="KOG0842">
    <property type="taxonomic scope" value="Eukaryota"/>
</dbReference>
<feature type="domain" description="Homeobox" evidence="7">
    <location>
        <begin position="1"/>
        <end position="59"/>
    </location>
</feature>
<keyword evidence="3 5" id="KW-0371">Homeobox</keyword>
<dbReference type="GO" id="GO:0000978">
    <property type="term" value="F:RNA polymerase II cis-regulatory region sequence-specific DNA binding"/>
    <property type="evidence" value="ECO:0000318"/>
    <property type="project" value="GO_Central"/>
</dbReference>
<evidence type="ECO:0000256" key="6">
    <source>
        <dbReference type="RuleBase" id="RU000682"/>
    </source>
</evidence>
<evidence type="ECO:0000256" key="3">
    <source>
        <dbReference type="ARBA" id="ARBA00023155"/>
    </source>
</evidence>
<dbReference type="SUPFAM" id="SSF46689">
    <property type="entry name" value="Homeodomain-like"/>
    <property type="match status" value="1"/>
</dbReference>
<dbReference type="Proteomes" id="UP000001593">
    <property type="component" value="Unassembled WGS sequence"/>
</dbReference>
<dbReference type="InterPro" id="IPR009057">
    <property type="entry name" value="Homeodomain-like_sf"/>
</dbReference>
<sequence length="64" mass="8081">KKKKRILFTRSQIYELERRFRVQQYLSAPEREHLARMISLTPVQVKIWFQNHRYKCRQRYKQDG</sequence>
<gene>
    <name evidence="8" type="ORF">NEMVEDRAFT_v1g68616</name>
</gene>
<dbReference type="InterPro" id="IPR050394">
    <property type="entry name" value="Homeobox_NK-like"/>
</dbReference>
<dbReference type="PROSITE" id="PS50071">
    <property type="entry name" value="HOMEOBOX_2"/>
    <property type="match status" value="1"/>
</dbReference>
<evidence type="ECO:0000256" key="4">
    <source>
        <dbReference type="ARBA" id="ARBA00023242"/>
    </source>
</evidence>
<proteinExistence type="predicted"/>
<feature type="DNA-binding region" description="Homeobox" evidence="5">
    <location>
        <begin position="3"/>
        <end position="60"/>
    </location>
</feature>
<keyword evidence="4 5" id="KW-0539">Nucleus</keyword>
<dbReference type="GO" id="GO:0005634">
    <property type="term" value="C:nucleus"/>
    <property type="evidence" value="ECO:0000318"/>
    <property type="project" value="GO_Central"/>
</dbReference>
<protein>
    <recommendedName>
        <fullName evidence="7">Homeobox domain-containing protein</fullName>
    </recommendedName>
</protein>
<reference evidence="8 9" key="1">
    <citation type="journal article" date="2007" name="Science">
        <title>Sea anemone genome reveals ancestral eumetazoan gene repertoire and genomic organization.</title>
        <authorList>
            <person name="Putnam N.H."/>
            <person name="Srivastava M."/>
            <person name="Hellsten U."/>
            <person name="Dirks B."/>
            <person name="Chapman J."/>
            <person name="Salamov A."/>
            <person name="Terry A."/>
            <person name="Shapiro H."/>
            <person name="Lindquist E."/>
            <person name="Kapitonov V.V."/>
            <person name="Jurka J."/>
            <person name="Genikhovich G."/>
            <person name="Grigoriev I.V."/>
            <person name="Lucas S.M."/>
            <person name="Steele R.E."/>
            <person name="Finnerty J.R."/>
            <person name="Technau U."/>
            <person name="Martindale M.Q."/>
            <person name="Rokhsar D.S."/>
        </authorList>
    </citation>
    <scope>NUCLEOTIDE SEQUENCE [LARGE SCALE GENOMIC DNA]</scope>
    <source>
        <strain evidence="9">CH2 X CH6</strain>
    </source>
</reference>
<dbReference type="GO" id="GO:0000981">
    <property type="term" value="F:DNA-binding transcription factor activity, RNA polymerase II-specific"/>
    <property type="evidence" value="ECO:0000318"/>
    <property type="project" value="GO_Central"/>
</dbReference>
<dbReference type="InterPro" id="IPR001356">
    <property type="entry name" value="HD"/>
</dbReference>
<keyword evidence="2 5" id="KW-0238">DNA-binding</keyword>
<evidence type="ECO:0000256" key="5">
    <source>
        <dbReference type="PROSITE-ProRule" id="PRU00108"/>
    </source>
</evidence>
<keyword evidence="9" id="KW-1185">Reference proteome</keyword>
<dbReference type="PROSITE" id="PS00027">
    <property type="entry name" value="HOMEOBOX_1"/>
    <property type="match status" value="1"/>
</dbReference>
<dbReference type="PANTHER" id="PTHR24340">
    <property type="entry name" value="HOMEOBOX PROTEIN NKX"/>
    <property type="match status" value="1"/>
</dbReference>
<dbReference type="CDD" id="cd00086">
    <property type="entry name" value="homeodomain"/>
    <property type="match status" value="1"/>
</dbReference>
<evidence type="ECO:0000259" key="7">
    <source>
        <dbReference type="PROSITE" id="PS50071"/>
    </source>
</evidence>
<dbReference type="HOGENOM" id="CLU_049543_10_1_1"/>
<dbReference type="STRING" id="45351.A7RRR7"/>
<dbReference type="InterPro" id="IPR020479">
    <property type="entry name" value="HD_metazoa"/>
</dbReference>
<dbReference type="PhylomeDB" id="A7RRR7"/>
<dbReference type="Gene3D" id="1.10.10.60">
    <property type="entry name" value="Homeodomain-like"/>
    <property type="match status" value="1"/>
</dbReference>
<dbReference type="InterPro" id="IPR017970">
    <property type="entry name" value="Homeobox_CS"/>
</dbReference>
<name>A7RRR7_NEMVE</name>
<dbReference type="GO" id="GO:0006357">
    <property type="term" value="P:regulation of transcription by RNA polymerase II"/>
    <property type="evidence" value="ECO:0000318"/>
    <property type="project" value="GO_Central"/>
</dbReference>
<feature type="non-terminal residue" evidence="8">
    <location>
        <position position="1"/>
    </location>
</feature>
<dbReference type="GO" id="GO:0030154">
    <property type="term" value="P:cell differentiation"/>
    <property type="evidence" value="ECO:0000318"/>
    <property type="project" value="GO_Central"/>
</dbReference>
<dbReference type="OMA" id="YKCKRQF"/>
<dbReference type="AlphaFoldDB" id="A7RRR7"/>
<evidence type="ECO:0000256" key="2">
    <source>
        <dbReference type="ARBA" id="ARBA00023125"/>
    </source>
</evidence>